<reference evidence="2" key="1">
    <citation type="submission" date="2020-08" db="EMBL/GenBank/DDBJ databases">
        <title>Genomic Encyclopedia of Type Strains, Phase IV (KMG-IV): sequencing the most valuable type-strain genomes for metagenomic binning, comparative biology and taxonomic classification.</title>
        <authorList>
            <person name="Goeker M."/>
        </authorList>
    </citation>
    <scope>NUCLEOTIDE SEQUENCE [LARGE SCALE GENOMIC DNA]</scope>
    <source>
        <strain evidence="2">DSM 105040</strain>
    </source>
</reference>
<dbReference type="PANTHER" id="PTHR14859:SF15">
    <property type="entry name" value="ENDONUCLEASE_EXONUCLEASE_PHOSPHATASE DOMAIN-CONTAINING PROTEIN"/>
    <property type="match status" value="1"/>
</dbReference>
<keyword evidence="3" id="KW-1185">Reference proteome</keyword>
<dbReference type="InterPro" id="IPR005135">
    <property type="entry name" value="Endo/exonuclease/phosphatase"/>
</dbReference>
<organism evidence="2 3">
    <name type="scientific">Actibacterium naphthalenivorans</name>
    <dbReference type="NCBI Taxonomy" id="1614693"/>
    <lineage>
        <taxon>Bacteria</taxon>
        <taxon>Pseudomonadati</taxon>
        <taxon>Pseudomonadota</taxon>
        <taxon>Alphaproteobacteria</taxon>
        <taxon>Rhodobacterales</taxon>
        <taxon>Roseobacteraceae</taxon>
        <taxon>Actibacterium</taxon>
    </lineage>
</organism>
<dbReference type="Gene3D" id="3.60.10.10">
    <property type="entry name" value="Endonuclease/exonuclease/phosphatase"/>
    <property type="match status" value="1"/>
</dbReference>
<evidence type="ECO:0000313" key="2">
    <source>
        <dbReference type="EMBL" id="MBB4022074.1"/>
    </source>
</evidence>
<name>A0A840C7Z2_9RHOB</name>
<dbReference type="InterPro" id="IPR051916">
    <property type="entry name" value="GPI-anchor_lipid_remodeler"/>
</dbReference>
<dbReference type="GO" id="GO:0016020">
    <property type="term" value="C:membrane"/>
    <property type="evidence" value="ECO:0007669"/>
    <property type="project" value="GOC"/>
</dbReference>
<keyword evidence="2" id="KW-0540">Nuclease</keyword>
<dbReference type="Proteomes" id="UP000585681">
    <property type="component" value="Unassembled WGS sequence"/>
</dbReference>
<keyword evidence="2" id="KW-0255">Endonuclease</keyword>
<dbReference type="GO" id="GO:0006506">
    <property type="term" value="P:GPI anchor biosynthetic process"/>
    <property type="evidence" value="ECO:0007669"/>
    <property type="project" value="TreeGrafter"/>
</dbReference>
<evidence type="ECO:0000313" key="3">
    <source>
        <dbReference type="Proteomes" id="UP000585681"/>
    </source>
</evidence>
<feature type="domain" description="Endonuclease/exonuclease/phosphatase" evidence="1">
    <location>
        <begin position="9"/>
        <end position="223"/>
    </location>
</feature>
<dbReference type="PANTHER" id="PTHR14859">
    <property type="entry name" value="CALCOFLUOR WHITE HYPERSENSITIVE PROTEIN PRECURSOR"/>
    <property type="match status" value="1"/>
</dbReference>
<dbReference type="SUPFAM" id="SSF56219">
    <property type="entry name" value="DNase I-like"/>
    <property type="match status" value="1"/>
</dbReference>
<dbReference type="GO" id="GO:0004527">
    <property type="term" value="F:exonuclease activity"/>
    <property type="evidence" value="ECO:0007669"/>
    <property type="project" value="UniProtKB-KW"/>
</dbReference>
<keyword evidence="2" id="KW-0269">Exonuclease</keyword>
<proteinExistence type="predicted"/>
<dbReference type="InterPro" id="IPR036691">
    <property type="entry name" value="Endo/exonu/phosph_ase_sf"/>
</dbReference>
<keyword evidence="2" id="KW-0378">Hydrolase</keyword>
<dbReference type="RefSeq" id="WP_054538764.1">
    <property type="nucleotide sequence ID" value="NZ_JACIEQ010000002.1"/>
</dbReference>
<dbReference type="EMBL" id="JACIEQ010000002">
    <property type="protein sequence ID" value="MBB4022074.1"/>
    <property type="molecule type" value="Genomic_DNA"/>
</dbReference>
<protein>
    <submittedName>
        <fullName evidence="2">Endonuclease/exonuclease/phosphatase family metal-dependent hydrolase</fullName>
    </submittedName>
</protein>
<dbReference type="AlphaFoldDB" id="A0A840C7Z2"/>
<accession>A0A840C7Z2</accession>
<dbReference type="GO" id="GO:0004519">
    <property type="term" value="F:endonuclease activity"/>
    <property type="evidence" value="ECO:0007669"/>
    <property type="project" value="UniProtKB-KW"/>
</dbReference>
<gene>
    <name evidence="2" type="ORF">GGR17_001883</name>
</gene>
<dbReference type="Pfam" id="PF03372">
    <property type="entry name" value="Exo_endo_phos"/>
    <property type="match status" value="1"/>
</dbReference>
<comment type="caution">
    <text evidence="2">The sequence shown here is derived from an EMBL/GenBank/DDBJ whole genome shotgun (WGS) entry which is preliminary data.</text>
</comment>
<evidence type="ECO:0000259" key="1">
    <source>
        <dbReference type="Pfam" id="PF03372"/>
    </source>
</evidence>
<sequence length="239" mass="25517">MNNDTLRLASYNIRKCVGLDLKRAPGRVMDVINGIGADVIVLQEADKRLGPRPAALPAQMIEAHSDFTPVALDDSGVSLGFHGNAVLMREGTHVTAIERLDLPGLEPRGAALVDIARNGRAMRVVAVHLGLLRRSRQHQLAAIRAALSHKTPLPTVILGDFNEWSRDRGMAPLADAFTVHAPGSSFHASRPVAALDRIALSDRLALRDAGVAETALSRRASDHLPIWADLEISGAPAAG</sequence>